<feature type="region of interest" description="Disordered" evidence="1">
    <location>
        <begin position="53"/>
        <end position="81"/>
    </location>
</feature>
<sequence>MGAVRLQFLLSKNTLATLSRSCSCSCSSSQSSRPFVGSFADGFYNSSSDATTTTNQSSCRTPPSSFQLEQPGGVGGGEGGMGVSRWRAEEECGTDSTADIRSGCFPLLPERLLSSWDCNIQNYRSSFCGKTCSFGPEDVNNSINVSTHIAKVCSSSIAAPPHTTKVFSNRFELNCRVGDLRHVRTGMKFLLDSSASVDTFAHCRGFATKVAAPGAVDATAGIEERLPQEEHQEKEEPISKTLDDFQHEEIVGPTVERDTSPLAHEVRQSLAELKMTILGFRKGLLFLGALQGLGACWSYFTWQTMNPSWQLLPSMLSSLFLAFALRQVLQPMTFFGKLEERSRLRLVTLCLMIFKGFETFFDRGRIFLTVSATAIAAGLLLSSWPLLAALLGFK</sequence>
<reference evidence="3 4" key="1">
    <citation type="submission" date="2024-03" db="EMBL/GenBank/DDBJ databases">
        <authorList>
            <consortium name="ELIXIR-Norway"/>
            <consortium name="Elixir Norway"/>
        </authorList>
    </citation>
    <scope>NUCLEOTIDE SEQUENCE [LARGE SCALE GENOMIC DNA]</scope>
</reference>
<proteinExistence type="predicted"/>
<feature type="transmembrane region" description="Helical" evidence="2">
    <location>
        <begin position="346"/>
        <end position="361"/>
    </location>
</feature>
<evidence type="ECO:0000313" key="3">
    <source>
        <dbReference type="EMBL" id="CAK9870779.1"/>
    </source>
</evidence>
<dbReference type="EMBL" id="OZ023703">
    <property type="protein sequence ID" value="CAK9870779.1"/>
    <property type="molecule type" value="Genomic_DNA"/>
</dbReference>
<accession>A0ABP1B6U3</accession>
<evidence type="ECO:0000256" key="2">
    <source>
        <dbReference type="SAM" id="Phobius"/>
    </source>
</evidence>
<feature type="transmembrane region" description="Helical" evidence="2">
    <location>
        <begin position="367"/>
        <end position="393"/>
    </location>
</feature>
<dbReference type="Proteomes" id="UP001497522">
    <property type="component" value="Chromosome 2"/>
</dbReference>
<keyword evidence="2" id="KW-0812">Transmembrane</keyword>
<protein>
    <submittedName>
        <fullName evidence="3">Uncharacterized protein</fullName>
    </submittedName>
</protein>
<feature type="transmembrane region" description="Helical" evidence="2">
    <location>
        <begin position="284"/>
        <end position="302"/>
    </location>
</feature>
<keyword evidence="4" id="KW-1185">Reference proteome</keyword>
<dbReference type="PANTHER" id="PTHR37222:SF1">
    <property type="entry name" value="OS02G0718000 PROTEIN"/>
    <property type="match status" value="1"/>
</dbReference>
<gene>
    <name evidence="3" type="ORF">CSSPJE1EN2_LOCUS13447</name>
</gene>
<feature type="compositionally biased region" description="Polar residues" evidence="1">
    <location>
        <begin position="53"/>
        <end position="68"/>
    </location>
</feature>
<keyword evidence="2" id="KW-0472">Membrane</keyword>
<feature type="compositionally biased region" description="Gly residues" evidence="1">
    <location>
        <begin position="72"/>
        <end position="81"/>
    </location>
</feature>
<keyword evidence="2" id="KW-1133">Transmembrane helix</keyword>
<organism evidence="3 4">
    <name type="scientific">Sphagnum jensenii</name>
    <dbReference type="NCBI Taxonomy" id="128206"/>
    <lineage>
        <taxon>Eukaryota</taxon>
        <taxon>Viridiplantae</taxon>
        <taxon>Streptophyta</taxon>
        <taxon>Embryophyta</taxon>
        <taxon>Bryophyta</taxon>
        <taxon>Sphagnophytina</taxon>
        <taxon>Sphagnopsida</taxon>
        <taxon>Sphagnales</taxon>
        <taxon>Sphagnaceae</taxon>
        <taxon>Sphagnum</taxon>
    </lineage>
</organism>
<evidence type="ECO:0000313" key="4">
    <source>
        <dbReference type="Proteomes" id="UP001497522"/>
    </source>
</evidence>
<evidence type="ECO:0000256" key="1">
    <source>
        <dbReference type="SAM" id="MobiDB-lite"/>
    </source>
</evidence>
<feature type="transmembrane region" description="Helical" evidence="2">
    <location>
        <begin position="308"/>
        <end position="325"/>
    </location>
</feature>
<dbReference type="PANTHER" id="PTHR37222">
    <property type="entry name" value="OS02G0718000 PROTEIN"/>
    <property type="match status" value="1"/>
</dbReference>
<name>A0ABP1B6U3_9BRYO</name>